<name>A0ABD2LRH6_9BILA</name>
<evidence type="ECO:0000313" key="3">
    <source>
        <dbReference type="Proteomes" id="UP001620626"/>
    </source>
</evidence>
<dbReference type="AlphaFoldDB" id="A0ABD2LRH6"/>
<proteinExistence type="inferred from homology"/>
<reference evidence="2 3" key="1">
    <citation type="submission" date="2024-10" db="EMBL/GenBank/DDBJ databases">
        <authorList>
            <person name="Kim D."/>
        </authorList>
    </citation>
    <scope>NUCLEOTIDE SEQUENCE [LARGE SCALE GENOMIC DNA]</scope>
    <source>
        <strain evidence="2">BH-2024</strain>
    </source>
</reference>
<dbReference type="Proteomes" id="UP001620626">
    <property type="component" value="Unassembled WGS sequence"/>
</dbReference>
<dbReference type="PANTHER" id="PTHR13618">
    <property type="entry name" value="LEUCINE ZIPPER CONTAINING TRANSCRIPTION FACTOR LZF1"/>
    <property type="match status" value="1"/>
</dbReference>
<comment type="caution">
    <text evidence="2">The sequence shown here is derived from an EMBL/GenBank/DDBJ whole genome shotgun (WGS) entry which is preliminary data.</text>
</comment>
<dbReference type="Pfam" id="PF10259">
    <property type="entry name" value="Rogdi_lz"/>
    <property type="match status" value="1"/>
</dbReference>
<comment type="similarity">
    <text evidence="1">Belongs to the rogdi family.</text>
</comment>
<protein>
    <submittedName>
        <fullName evidence="2">Uncharacterized protein</fullName>
    </submittedName>
</protein>
<gene>
    <name evidence="2" type="ORF">niasHT_001432</name>
</gene>
<keyword evidence="3" id="KW-1185">Reference proteome</keyword>
<evidence type="ECO:0000313" key="2">
    <source>
        <dbReference type="EMBL" id="KAL3117841.1"/>
    </source>
</evidence>
<sequence>MNAAINKDNLEKDEKANLKSENFLVETKWFHRVKANATFDQLQHLLVDCCCRLNALNKLNCVAELAPQKVSSSSMAKPSTEKFVLHSRLDQDSLSAVVTLSGERVVQAEVSLKYAKSASGFYRATAQPEFHWKMQQLMDAANSTVRALHTLCQARKKYNECVQKGCGAAAAVVSETDLHQFIFSVFNAIKADIKRGRLALTLPKKKSLVELCNFHPIKSFVPPLPHDILLSFYISSAKIVCAAYQVASAQAGTAPNGARRGMPTTVSATTMAQQQTVTIFQAECLVPRLVEIVHLLGTAFAIVHDFTANFGLAIAHDGDTTQFDY</sequence>
<dbReference type="EMBL" id="JBICBT010000306">
    <property type="protein sequence ID" value="KAL3117841.1"/>
    <property type="molecule type" value="Genomic_DNA"/>
</dbReference>
<dbReference type="PANTHER" id="PTHR13618:SF1">
    <property type="entry name" value="PROTEIN ROGDI HOMOLOG"/>
    <property type="match status" value="1"/>
</dbReference>
<dbReference type="InterPro" id="IPR028241">
    <property type="entry name" value="RAVE2/Rogdi"/>
</dbReference>
<accession>A0ABD2LRH6</accession>
<evidence type="ECO:0000256" key="1">
    <source>
        <dbReference type="ARBA" id="ARBA00005535"/>
    </source>
</evidence>
<organism evidence="2 3">
    <name type="scientific">Heterodera trifolii</name>
    <dbReference type="NCBI Taxonomy" id="157864"/>
    <lineage>
        <taxon>Eukaryota</taxon>
        <taxon>Metazoa</taxon>
        <taxon>Ecdysozoa</taxon>
        <taxon>Nematoda</taxon>
        <taxon>Chromadorea</taxon>
        <taxon>Rhabditida</taxon>
        <taxon>Tylenchina</taxon>
        <taxon>Tylenchomorpha</taxon>
        <taxon>Tylenchoidea</taxon>
        <taxon>Heteroderidae</taxon>
        <taxon>Heteroderinae</taxon>
        <taxon>Heterodera</taxon>
    </lineage>
</organism>